<dbReference type="HOGENOM" id="CLU_007214_0_0_1"/>
<dbReference type="Pfam" id="PF13087">
    <property type="entry name" value="AAA_12"/>
    <property type="match status" value="1"/>
</dbReference>
<dbReference type="SUPFAM" id="SSF52540">
    <property type="entry name" value="P-loop containing nucleoside triphosphate hydrolases"/>
    <property type="match status" value="1"/>
</dbReference>
<evidence type="ECO:0000256" key="1">
    <source>
        <dbReference type="ARBA" id="ARBA00007913"/>
    </source>
</evidence>
<dbReference type="InterPro" id="IPR027417">
    <property type="entry name" value="P-loop_NTPase"/>
</dbReference>
<protein>
    <recommendedName>
        <fullName evidence="10">DNA2/NAM7 helicase-like C-terminal domain-containing protein</fullName>
    </recommendedName>
</protein>
<dbReference type="Pfam" id="PF13086">
    <property type="entry name" value="AAA_11"/>
    <property type="match status" value="1"/>
</dbReference>
<evidence type="ECO:0000256" key="4">
    <source>
        <dbReference type="ARBA" id="ARBA00022806"/>
    </source>
</evidence>
<keyword evidence="4" id="KW-0347">Helicase</keyword>
<evidence type="ECO:0000256" key="5">
    <source>
        <dbReference type="ARBA" id="ARBA00022840"/>
    </source>
</evidence>
<dbReference type="Gene3D" id="3.40.50.300">
    <property type="entry name" value="P-loop containing nucleotide triphosphate hydrolases"/>
    <property type="match status" value="2"/>
</dbReference>
<evidence type="ECO:0000313" key="9">
    <source>
        <dbReference type="Proteomes" id="UP000024376"/>
    </source>
</evidence>
<reference evidence="9" key="1">
    <citation type="journal article" date="2013" name="Ind. Biotechnol.">
        <title>Comparative genomics analysis of Trichoderma reesei strains.</title>
        <authorList>
            <person name="Koike H."/>
            <person name="Aerts A."/>
            <person name="LaButti K."/>
            <person name="Grigoriev I.V."/>
            <person name="Baker S.E."/>
        </authorList>
    </citation>
    <scope>NUCLEOTIDE SEQUENCE [LARGE SCALE GENOMIC DNA]</scope>
    <source>
        <strain evidence="9">ATCC 56765 / BCRC 32924 / NRRL 11460 / Rut C-30</strain>
    </source>
</reference>
<feature type="domain" description="DNA2/NAM7 helicase helicase" evidence="6">
    <location>
        <begin position="525"/>
        <end position="591"/>
    </location>
</feature>
<evidence type="ECO:0000313" key="8">
    <source>
        <dbReference type="EMBL" id="ETS02100.1"/>
    </source>
</evidence>
<dbReference type="PANTHER" id="PTHR43788:SF8">
    <property type="entry name" value="DNA-BINDING PROTEIN SMUBP-2"/>
    <property type="match status" value="1"/>
</dbReference>
<keyword evidence="5" id="KW-0067">ATP-binding</keyword>
<accession>A0A024S9Q6</accession>
<dbReference type="PANTHER" id="PTHR43788">
    <property type="entry name" value="DNA2/NAM7 HELICASE FAMILY MEMBER"/>
    <property type="match status" value="1"/>
</dbReference>
<feature type="domain" description="DNA2/NAM7 helicase-like C-terminal" evidence="7">
    <location>
        <begin position="807"/>
        <end position="1008"/>
    </location>
</feature>
<evidence type="ECO:0000256" key="3">
    <source>
        <dbReference type="ARBA" id="ARBA00022801"/>
    </source>
</evidence>
<keyword evidence="2" id="KW-0547">Nucleotide-binding</keyword>
<dbReference type="AlphaFoldDB" id="A0A024S9Q6"/>
<comment type="similarity">
    <text evidence="1">Belongs to the DNA2/NAM7 helicase family.</text>
</comment>
<keyword evidence="3" id="KW-0378">Hydrolase</keyword>
<evidence type="ECO:0000256" key="2">
    <source>
        <dbReference type="ARBA" id="ARBA00022741"/>
    </source>
</evidence>
<organism evidence="8 9">
    <name type="scientific">Hypocrea jecorina (strain ATCC 56765 / BCRC 32924 / NRRL 11460 / Rut C-30)</name>
    <name type="common">Trichoderma reesei</name>
    <dbReference type="NCBI Taxonomy" id="1344414"/>
    <lineage>
        <taxon>Eukaryota</taxon>
        <taxon>Fungi</taxon>
        <taxon>Dikarya</taxon>
        <taxon>Ascomycota</taxon>
        <taxon>Pezizomycotina</taxon>
        <taxon>Sordariomycetes</taxon>
        <taxon>Hypocreomycetidae</taxon>
        <taxon>Hypocreales</taxon>
        <taxon>Hypocreaceae</taxon>
        <taxon>Trichoderma</taxon>
    </lineage>
</organism>
<dbReference type="Proteomes" id="UP000024376">
    <property type="component" value="Unassembled WGS sequence"/>
</dbReference>
<dbReference type="GO" id="GO:0005524">
    <property type="term" value="F:ATP binding"/>
    <property type="evidence" value="ECO:0007669"/>
    <property type="project" value="UniProtKB-KW"/>
</dbReference>
<dbReference type="InterPro" id="IPR041679">
    <property type="entry name" value="DNA2/NAM7-like_C"/>
</dbReference>
<proteinExistence type="inferred from homology"/>
<evidence type="ECO:0000259" key="7">
    <source>
        <dbReference type="Pfam" id="PF13087"/>
    </source>
</evidence>
<evidence type="ECO:0008006" key="10">
    <source>
        <dbReference type="Google" id="ProtNLM"/>
    </source>
</evidence>
<dbReference type="GO" id="GO:0016787">
    <property type="term" value="F:hydrolase activity"/>
    <property type="evidence" value="ECO:0007669"/>
    <property type="project" value="UniProtKB-KW"/>
</dbReference>
<name>A0A024S9Q6_HYPJR</name>
<dbReference type="InterPro" id="IPR050534">
    <property type="entry name" value="Coronavir_polyprotein_1ab"/>
</dbReference>
<dbReference type="OrthoDB" id="4898452at2759"/>
<dbReference type="GO" id="GO:0004386">
    <property type="term" value="F:helicase activity"/>
    <property type="evidence" value="ECO:0007669"/>
    <property type="project" value="UniProtKB-KW"/>
</dbReference>
<dbReference type="EMBL" id="KI911146">
    <property type="protein sequence ID" value="ETS02100.1"/>
    <property type="molecule type" value="Genomic_DNA"/>
</dbReference>
<dbReference type="InterPro" id="IPR041677">
    <property type="entry name" value="DNA2/NAM7_AAA_11"/>
</dbReference>
<sequence>MSESVMEKAPEVMKAPKTATEAMDAAVLVGNELGPIGLSLYVPVGNNNQSSNERRGFGVRHFFDPSLGGGSVVPADRIRLTVRFPRDGCSWAYEEASIPLLDRFPDAKGREKGLTVIRVSLANEARIKVTGFGIPFANTDDPEVEGWMNDNKPIAGDATLLGFLRQRMFHILVPIAPAVASKRFSVERLPPPFMYPYGTDQRWDVGKFKDLIKSKKGHQFREVYSHDDDNHHMTAVNQNNVQDVMWLDDAAIEIATIKFPAYFVRPDPETPTADTDVFFVVTAIRTWFAKEHDKAWARLSKKEPVLLHLYGRPENSEPDAIWKCKIVDRPTKEPALALHSIQKSDLVLEVHRPKRADKYAGFVVRDFACREEANDALEQGIEQWHRVSLCFDAGLRDCKRRVEAVSLFHPLAEPSNPFRWGLPDPSMPAKAQEAFKGKDKVTLTRERAQLMDRMELHRALVRGNGFYDWMIAKHATRSNVDATSSPSVVDADITYRQLPCANFLDFGDAVRAEAIVNEALPHDRDRFRAYLSKRPLGFGIIAGGPGTGKTTAGAAATAAMVERYGRVLCSAPSDAAVDNFAARLDTRTRAMTEACNRGNEQSGSKRYRHRLVIRAYHLSAEVDAFNALLKDPKLGDEAAPKGWEPRWMLHLSLAFWFLAVLGSPAVRKLHPDDSQDLWDLRQQVDSTEPDLERLRDVATGVTTWEQYEQEGPVLDKTIEFYLLRLLPYADMLCITPAESEDAAAMDRADLYCVWGNTCMPCVMFGDPQQLSSTALTTFERDSDGNFLNRFAQTGSIPALVFLQATGFPVYRLTTQLRMANGLFDATSRVIYPGVPLVYASSCDIANDAFSAGRALESYIQEKYPTVGVCPENKLLPVFIHTPGSRVFTYATTGAKMSLDQVKIALDFLLDLVKSKPDIKPSQITILSPYSANVHILEKKLRGSHKYEALQGMSPPSTVHSFQGQENDIVVVVMGTVARSLGPGCTTQKRLLNVMMTRHRSGLVVVGNINVAGDLLDGDGNRVRAGWTSSGNKRIVTQGAHGELRYANVSTLLKVHKAFCQTGRVIIIPVATEETDVEVVEVEAGPAPAE</sequence>
<dbReference type="KEGG" id="trr:M419DRAFT_129891"/>
<gene>
    <name evidence="8" type="ORF">M419DRAFT_129891</name>
</gene>
<evidence type="ECO:0000259" key="6">
    <source>
        <dbReference type="Pfam" id="PF13086"/>
    </source>
</evidence>